<dbReference type="HOGENOM" id="CLU_1090242_0_0_1"/>
<dbReference type="Proteomes" id="UP000017559">
    <property type="component" value="Unassembled WGS sequence"/>
</dbReference>
<dbReference type="EMBL" id="AWSO01001259">
    <property type="protein sequence ID" value="ESK84626.1"/>
    <property type="molecule type" value="Genomic_DNA"/>
</dbReference>
<organism evidence="1 2">
    <name type="scientific">Moniliophthora roreri (strain MCA 2997)</name>
    <name type="common">Cocoa frosty pod rot fungus</name>
    <name type="synonym">Crinipellis roreri</name>
    <dbReference type="NCBI Taxonomy" id="1381753"/>
    <lineage>
        <taxon>Eukaryota</taxon>
        <taxon>Fungi</taxon>
        <taxon>Dikarya</taxon>
        <taxon>Basidiomycota</taxon>
        <taxon>Agaricomycotina</taxon>
        <taxon>Agaricomycetes</taxon>
        <taxon>Agaricomycetidae</taxon>
        <taxon>Agaricales</taxon>
        <taxon>Marasmiineae</taxon>
        <taxon>Marasmiaceae</taxon>
        <taxon>Moniliophthora</taxon>
    </lineage>
</organism>
<gene>
    <name evidence="1" type="ORF">Moror_13312</name>
</gene>
<evidence type="ECO:0000313" key="2">
    <source>
        <dbReference type="Proteomes" id="UP000017559"/>
    </source>
</evidence>
<comment type="caution">
    <text evidence="1">The sequence shown here is derived from an EMBL/GenBank/DDBJ whole genome shotgun (WGS) entry which is preliminary data.</text>
</comment>
<evidence type="ECO:0000313" key="1">
    <source>
        <dbReference type="EMBL" id="ESK84626.1"/>
    </source>
</evidence>
<dbReference type="AlphaFoldDB" id="V2WVS9"/>
<protein>
    <submittedName>
        <fullName evidence="1">Uncharacterized protein</fullName>
    </submittedName>
</protein>
<sequence>MKRVWQAEVSSIRILRMAFSNINPRKHHLLLFLNLRRRYAQSIDTKDSLHLRGRLDNLAVNSTKSKKLVKLTSWVDGLIKANLLHTKTPHFETLSTDTMDSFRYHRSMWSWEFLEDMENPNASKVKNVHEIHQYSRRSGTRISAAGRSSNAPATIVELAKTAKDDNDEAFTFRLSKVQTQRRLPELQKAVAPIFPVPHWEILRLAAFNLKVERKPVEDVHPSVFTVGTPTGYGSFAKTRIANRALVETDPMMPIY</sequence>
<reference evidence="1 2" key="1">
    <citation type="journal article" date="2014" name="BMC Genomics">
        <title>Genome and secretome analysis of the hemibiotrophic fungal pathogen, Moniliophthora roreri, which causes frosty pod rot disease of cacao: mechanisms of the biotrophic and necrotrophic phases.</title>
        <authorList>
            <person name="Meinhardt L.W."/>
            <person name="Costa G.G.L."/>
            <person name="Thomazella D.P.T."/>
            <person name="Teixeira P.J.P.L."/>
            <person name="Carazzolle M.F."/>
            <person name="Schuster S.C."/>
            <person name="Carlson J.E."/>
            <person name="Guiltinan M.J."/>
            <person name="Mieczkowski P."/>
            <person name="Farmer A."/>
            <person name="Ramaraj T."/>
            <person name="Crozier J."/>
            <person name="Davis R.E."/>
            <person name="Shao J."/>
            <person name="Melnick R.L."/>
            <person name="Pereira G.A.G."/>
            <person name="Bailey B.A."/>
        </authorList>
    </citation>
    <scope>NUCLEOTIDE SEQUENCE [LARGE SCALE GENOMIC DNA]</scope>
    <source>
        <strain evidence="1 2">MCA 2997</strain>
    </source>
</reference>
<keyword evidence="2" id="KW-1185">Reference proteome</keyword>
<proteinExistence type="predicted"/>
<name>V2WVS9_MONRO</name>
<dbReference type="KEGG" id="mrr:Moror_13312"/>
<accession>V2WVS9</accession>